<gene>
    <name evidence="5" type="ORF">CFP56_034068</name>
</gene>
<dbReference type="PANTHER" id="PTHR11926:SF1498">
    <property type="entry name" value="GLYCOSYLTRANSFERASE"/>
    <property type="match status" value="1"/>
</dbReference>
<evidence type="ECO:0000256" key="2">
    <source>
        <dbReference type="ARBA" id="ARBA00022679"/>
    </source>
</evidence>
<evidence type="ECO:0000313" key="5">
    <source>
        <dbReference type="EMBL" id="KAK7824703.1"/>
    </source>
</evidence>
<dbReference type="GO" id="GO:0080044">
    <property type="term" value="F:quercetin 7-O-glucosyltransferase activity"/>
    <property type="evidence" value="ECO:0007669"/>
    <property type="project" value="TreeGrafter"/>
</dbReference>
<evidence type="ECO:0000256" key="4">
    <source>
        <dbReference type="RuleBase" id="RU362057"/>
    </source>
</evidence>
<dbReference type="SUPFAM" id="SSF53756">
    <property type="entry name" value="UDP-Glycosyltransferase/glycogen phosphorylase"/>
    <property type="match status" value="1"/>
</dbReference>
<proteinExistence type="inferred from homology"/>
<dbReference type="PROSITE" id="PS00375">
    <property type="entry name" value="UDPGT"/>
    <property type="match status" value="1"/>
</dbReference>
<dbReference type="CDD" id="cd03784">
    <property type="entry name" value="GT1_Gtf-like"/>
    <property type="match status" value="1"/>
</dbReference>
<dbReference type="EC" id="2.4.1.-" evidence="4"/>
<sequence>MGSIRAATKPHVVCVPAPLQGHITPMLKLAKLLYHKGFHVTFVNTEYNHNRLLRSRGTNSLNGLSGFHFETIPDGLPPSDADVSQDIPSLVKSTIKTCLLPLCNLISKLNDTSSSNVPLVTSIVSDGCMSFTLDAADKFGIPCVLFWTPSACGFLSYMHYRHLVERGLVPLKDANYLTNGYLETTINWIPGMKNIRLKDLPSFIRTTDENDIMLNFKIRETERAPRASAVILNTFDSFEQEVLDALYSMLPRIYTIGPLMLLADQIKDDNLKSIGSNLWKEELGCVEWLNSKEPNSVVYVNYGSITIMTPHQLIEFAWGLANSEKPFLWIIRPDLVGGNSAIVPSEFVTKTKDRGMLASWCHQEQILKHPSIGCFLTHSGWNSTLESVCCGVPMISWPFFAEQLTNCRYCCVEWGIGMEIDNNVQRDEVEKLVRELMDGEKGKELKKKAMEWKIKAEDATKPSGSSYQNMDKLISEVLLAGNV</sequence>
<evidence type="ECO:0000256" key="3">
    <source>
        <dbReference type="RuleBase" id="RU003718"/>
    </source>
</evidence>
<dbReference type="Gene3D" id="3.40.50.2000">
    <property type="entry name" value="Glycogen Phosphorylase B"/>
    <property type="match status" value="2"/>
</dbReference>
<comment type="caution">
    <text evidence="5">The sequence shown here is derived from an EMBL/GenBank/DDBJ whole genome shotgun (WGS) entry which is preliminary data.</text>
</comment>
<dbReference type="InterPro" id="IPR002213">
    <property type="entry name" value="UDP_glucos_trans"/>
</dbReference>
<comment type="similarity">
    <text evidence="1 3">Belongs to the UDP-glycosyltransferase family.</text>
</comment>
<accession>A0AAW0JCU2</accession>
<dbReference type="Proteomes" id="UP000237347">
    <property type="component" value="Unassembled WGS sequence"/>
</dbReference>
<evidence type="ECO:0000313" key="6">
    <source>
        <dbReference type="Proteomes" id="UP000237347"/>
    </source>
</evidence>
<dbReference type="Pfam" id="PF00201">
    <property type="entry name" value="UDPGT"/>
    <property type="match status" value="1"/>
</dbReference>
<keyword evidence="6" id="KW-1185">Reference proteome</keyword>
<keyword evidence="2 3" id="KW-0808">Transferase</keyword>
<evidence type="ECO:0000256" key="1">
    <source>
        <dbReference type="ARBA" id="ARBA00009995"/>
    </source>
</evidence>
<dbReference type="EMBL" id="PKMF04000594">
    <property type="protein sequence ID" value="KAK7824703.1"/>
    <property type="molecule type" value="Genomic_DNA"/>
</dbReference>
<reference evidence="5 6" key="1">
    <citation type="journal article" date="2018" name="Sci. Data">
        <title>The draft genome sequence of cork oak.</title>
        <authorList>
            <person name="Ramos A.M."/>
            <person name="Usie A."/>
            <person name="Barbosa P."/>
            <person name="Barros P.M."/>
            <person name="Capote T."/>
            <person name="Chaves I."/>
            <person name="Simoes F."/>
            <person name="Abreu I."/>
            <person name="Carrasquinho I."/>
            <person name="Faro C."/>
            <person name="Guimaraes J.B."/>
            <person name="Mendonca D."/>
            <person name="Nobrega F."/>
            <person name="Rodrigues L."/>
            <person name="Saibo N.J.M."/>
            <person name="Varela M.C."/>
            <person name="Egas C."/>
            <person name="Matos J."/>
            <person name="Miguel C.M."/>
            <person name="Oliveira M.M."/>
            <person name="Ricardo C.P."/>
            <person name="Goncalves S."/>
        </authorList>
    </citation>
    <scope>NUCLEOTIDE SEQUENCE [LARGE SCALE GENOMIC DNA]</scope>
    <source>
        <strain evidence="6">cv. HL8</strain>
    </source>
</reference>
<organism evidence="5 6">
    <name type="scientific">Quercus suber</name>
    <name type="common">Cork oak</name>
    <dbReference type="NCBI Taxonomy" id="58331"/>
    <lineage>
        <taxon>Eukaryota</taxon>
        <taxon>Viridiplantae</taxon>
        <taxon>Streptophyta</taxon>
        <taxon>Embryophyta</taxon>
        <taxon>Tracheophyta</taxon>
        <taxon>Spermatophyta</taxon>
        <taxon>Magnoliopsida</taxon>
        <taxon>eudicotyledons</taxon>
        <taxon>Gunneridae</taxon>
        <taxon>Pentapetalae</taxon>
        <taxon>rosids</taxon>
        <taxon>fabids</taxon>
        <taxon>Fagales</taxon>
        <taxon>Fagaceae</taxon>
        <taxon>Quercus</taxon>
    </lineage>
</organism>
<dbReference type="AlphaFoldDB" id="A0AAW0JCU2"/>
<dbReference type="FunFam" id="3.40.50.2000:FF:000055">
    <property type="entry name" value="Glycosyltransferase"/>
    <property type="match status" value="1"/>
</dbReference>
<dbReference type="FunFam" id="3.40.50.2000:FF:000027">
    <property type="entry name" value="Glycosyltransferase"/>
    <property type="match status" value="1"/>
</dbReference>
<name>A0AAW0JCU2_QUESU</name>
<dbReference type="InterPro" id="IPR035595">
    <property type="entry name" value="UDP_glycos_trans_CS"/>
</dbReference>
<dbReference type="PANTHER" id="PTHR11926">
    <property type="entry name" value="GLUCOSYL/GLUCURONOSYL TRANSFERASES"/>
    <property type="match status" value="1"/>
</dbReference>
<dbReference type="GO" id="GO:0080043">
    <property type="term" value="F:quercetin 3-O-glucosyltransferase activity"/>
    <property type="evidence" value="ECO:0007669"/>
    <property type="project" value="TreeGrafter"/>
</dbReference>
<protein>
    <recommendedName>
        <fullName evidence="4">Glycosyltransferase</fullName>
        <ecNumber evidence="4">2.4.1.-</ecNumber>
    </recommendedName>
</protein>
<keyword evidence="3" id="KW-0328">Glycosyltransferase</keyword>